<proteinExistence type="predicted"/>
<dbReference type="EMBL" id="PGXC01000003">
    <property type="protein sequence ID" value="PKK91539.1"/>
    <property type="molecule type" value="Genomic_DNA"/>
</dbReference>
<dbReference type="Proteomes" id="UP000233256">
    <property type="component" value="Unassembled WGS sequence"/>
</dbReference>
<protein>
    <submittedName>
        <fullName evidence="1">Uncharacterized protein</fullName>
    </submittedName>
</protein>
<comment type="caution">
    <text evidence="1">The sequence shown here is derived from an EMBL/GenBank/DDBJ whole genome shotgun (WGS) entry which is preliminary data.</text>
</comment>
<evidence type="ECO:0000313" key="2">
    <source>
        <dbReference type="Proteomes" id="UP000233256"/>
    </source>
</evidence>
<evidence type="ECO:0000313" key="1">
    <source>
        <dbReference type="EMBL" id="PKK91539.1"/>
    </source>
</evidence>
<gene>
    <name evidence="1" type="ORF">CVV64_07230</name>
</gene>
<organism evidence="1 2">
    <name type="scientific">Candidatus Wallbacteria bacterium HGW-Wallbacteria-1</name>
    <dbReference type="NCBI Taxonomy" id="2013854"/>
    <lineage>
        <taxon>Bacteria</taxon>
        <taxon>Candidatus Walliibacteriota</taxon>
    </lineage>
</organism>
<reference evidence="1 2" key="1">
    <citation type="journal article" date="2017" name="ISME J.">
        <title>Potential for microbial H2 and metal transformations associated with novel bacteria and archaea in deep terrestrial subsurface sediments.</title>
        <authorList>
            <person name="Hernsdorf A.W."/>
            <person name="Amano Y."/>
            <person name="Miyakawa K."/>
            <person name="Ise K."/>
            <person name="Suzuki Y."/>
            <person name="Anantharaman K."/>
            <person name="Probst A."/>
            <person name="Burstein D."/>
            <person name="Thomas B.C."/>
            <person name="Banfield J.F."/>
        </authorList>
    </citation>
    <scope>NUCLEOTIDE SEQUENCE [LARGE SCALE GENOMIC DNA]</scope>
    <source>
        <strain evidence="1">HGW-Wallbacteria-1</strain>
    </source>
</reference>
<name>A0A2N1PT69_9BACT</name>
<sequence>MKLHTAEFSRLQILLSFLSLSLMLMATLLNFPVHGASLVQNSVTGEMKEFGYFESNDNKVKSAADKAAGYGFTLHEKWQKSLGETNHVSNQTSEDEKIPSGFTFSRLPESHNLEIPVKPGMNVMADRPAAPIKNKLTDPFGEYLFPMIPLESEFRGSLLLDGDYTLVDGQDSSMTSLDSGIHARALLDLHVPVQLRSNTLVTGDMTLMTLRNELYNDKKYRLERLTGKISTDNYTLELGNVSPAFSDMTLRSDLLGGEFNMNSRKFSLDTTYGSLIRPIEETQFMRRTLGITGKYDMDQFSIGLTHVQTYDSESSIDGQKGVQADRNTLFGVNTNWHASDESMEMRSEFVGSATEYNFNGNGTRNSDFAYRLEGLLRTARGVFRGTYLRSGPEFETFAGFAEKDVKEVFASMDYDLHSTFRISTDYTTRQNNIDGTLENTEKVDIPAVHVSVKPFNRNLTIDMDHSWLTRKNDDLSLFREETRTDMNFNFDFRGTRMATRFGILDEKDHADSTRYYSTHSYGVNLDRHFTKTFTAKIDFNLEQKRHIKIEQMDFNRLGRIDLIWDPSRSMRYTISYGRTDRRSVDEWYNSLKDNFMLRISSAMDSRSSLTMSFDTNHYQYKNQSIEYWEVLLKCSADIRF</sequence>
<dbReference type="AlphaFoldDB" id="A0A2N1PT69"/>
<accession>A0A2N1PT69</accession>